<feature type="signal peptide" evidence="2">
    <location>
        <begin position="1"/>
        <end position="19"/>
    </location>
</feature>
<accession>A0ABV1RNF1</accession>
<name>A0ABV1RNF1_9ALTE</name>
<dbReference type="InterPro" id="IPR055188">
    <property type="entry name" value="Choice_anch_I"/>
</dbReference>
<evidence type="ECO:0000313" key="5">
    <source>
        <dbReference type="Proteomes" id="UP001467690"/>
    </source>
</evidence>
<evidence type="ECO:0000313" key="4">
    <source>
        <dbReference type="EMBL" id="MER2494444.1"/>
    </source>
</evidence>
<keyword evidence="2" id="KW-0732">Signal</keyword>
<feature type="compositionally biased region" description="Basic and acidic residues" evidence="1">
    <location>
        <begin position="485"/>
        <end position="495"/>
    </location>
</feature>
<gene>
    <name evidence="4" type="ORF">ABS311_21455</name>
</gene>
<keyword evidence="5" id="KW-1185">Reference proteome</keyword>
<evidence type="ECO:0000256" key="2">
    <source>
        <dbReference type="SAM" id="SignalP"/>
    </source>
</evidence>
<dbReference type="RefSeq" id="WP_350403491.1">
    <property type="nucleotide sequence ID" value="NZ_JBELOE010000302.1"/>
</dbReference>
<evidence type="ECO:0000256" key="1">
    <source>
        <dbReference type="SAM" id="MobiDB-lite"/>
    </source>
</evidence>
<dbReference type="PANTHER" id="PTHR46928:SF1">
    <property type="entry name" value="MESENCHYME-SPECIFIC CELL SURFACE GLYCOPROTEIN"/>
    <property type="match status" value="1"/>
</dbReference>
<organism evidence="4 5">
    <name type="scientific">Catenovulum sediminis</name>
    <dbReference type="NCBI Taxonomy" id="1740262"/>
    <lineage>
        <taxon>Bacteria</taxon>
        <taxon>Pseudomonadati</taxon>
        <taxon>Pseudomonadota</taxon>
        <taxon>Gammaproteobacteria</taxon>
        <taxon>Alteromonadales</taxon>
        <taxon>Alteromonadaceae</taxon>
        <taxon>Catenovulum</taxon>
    </lineage>
</organism>
<dbReference type="EMBL" id="JBELOE010000302">
    <property type="protein sequence ID" value="MER2494444.1"/>
    <property type="molecule type" value="Genomic_DNA"/>
</dbReference>
<reference evidence="4 5" key="1">
    <citation type="submission" date="2024-06" db="EMBL/GenBank/DDBJ databases">
        <authorList>
            <person name="Chen R.Y."/>
        </authorList>
    </citation>
    <scope>NUCLEOTIDE SEQUENCE [LARGE SCALE GENOMIC DNA]</scope>
    <source>
        <strain evidence="4 5">D2</strain>
    </source>
</reference>
<dbReference type="SUPFAM" id="SSF50969">
    <property type="entry name" value="YVTN repeat-like/Quinoprotein amine dehydrogenase"/>
    <property type="match status" value="1"/>
</dbReference>
<dbReference type="Pfam" id="PF22494">
    <property type="entry name" value="choice_anch_I"/>
    <property type="match status" value="2"/>
</dbReference>
<feature type="domain" description="Choice-of-anchor I" evidence="3">
    <location>
        <begin position="417"/>
        <end position="587"/>
    </location>
</feature>
<feature type="chain" id="PRO_5045689091" evidence="2">
    <location>
        <begin position="20"/>
        <end position="592"/>
    </location>
</feature>
<dbReference type="PANTHER" id="PTHR46928">
    <property type="entry name" value="MESENCHYME-SPECIFIC CELL SURFACE GLYCOPROTEIN"/>
    <property type="match status" value="1"/>
</dbReference>
<protein>
    <submittedName>
        <fullName evidence="4">Choice-of-anchor I family protein</fullName>
    </submittedName>
</protein>
<dbReference type="InterPro" id="IPR015943">
    <property type="entry name" value="WD40/YVTN_repeat-like_dom_sf"/>
</dbReference>
<feature type="region of interest" description="Disordered" evidence="1">
    <location>
        <begin position="475"/>
        <end position="497"/>
    </location>
</feature>
<proteinExistence type="predicted"/>
<sequence length="592" mass="63516">MIKRTLLCAAVLAGLSACSLEITTDDNETHPAKDMQFDLVARAVLNVQSPEGAAEIVAYQKSSGYIYAVNSSGDTATVEILDLADANPAALTADSEGVVDTTNLPIMYTLDVSADVAGDANSIAVDDNNEILAVAMAAKSTDERGFIAFYDISTSVPSFIKSVQVGFLPDMVTFNHAGTQVIVANEGEPSGDYVIDPEGSVSIIEIQAGVPADSATEIKFDAFNSLTAQLVAQGVKFANPNGATVAQDLEPEYVAVSEDDSLAFVSLQENNAAAVIDLSSKTLLNVFGLGFKNWSMYKLDVSDKDDAINLQSYNNLYGMYQPDTIASYTVDGKHYLVTANEGDAREYIDDALSGGSVEDENKDACLTAHPNGLYDFDDGEEICFSYLEESRVKDLEDFAPLNAELEAMYDNNGGSDGLGRLIVTKELGLNNISNEYEALYSYGARSFSIFSQSGELVFDSGDDFERLTAEIHGAAFNNNEDENEGDTRSDAKGPEPEALAIGDIDGRTYAFIGLERMGGIFVYDISKPYNAQYVNYFYNRGLIEGADITGDLAPEGMKFIHADDSPTGEALLVIGNEISGSVAVWQISLNKD</sequence>
<comment type="caution">
    <text evidence="4">The sequence shown here is derived from an EMBL/GenBank/DDBJ whole genome shotgun (WGS) entry which is preliminary data.</text>
</comment>
<evidence type="ECO:0000259" key="3">
    <source>
        <dbReference type="Pfam" id="PF22494"/>
    </source>
</evidence>
<dbReference type="InterPro" id="IPR011044">
    <property type="entry name" value="Quino_amine_DH_bsu"/>
</dbReference>
<dbReference type="InterPro" id="IPR052956">
    <property type="entry name" value="Mesenchyme-surface_protein"/>
</dbReference>
<dbReference type="Gene3D" id="2.130.10.10">
    <property type="entry name" value="YVTN repeat-like/Quinoprotein amine dehydrogenase"/>
    <property type="match status" value="1"/>
</dbReference>
<dbReference type="PROSITE" id="PS51257">
    <property type="entry name" value="PROKAR_LIPOPROTEIN"/>
    <property type="match status" value="1"/>
</dbReference>
<dbReference type="Proteomes" id="UP001467690">
    <property type="component" value="Unassembled WGS sequence"/>
</dbReference>
<dbReference type="NCBIfam" id="NF038117">
    <property type="entry name" value="choice_anch_I"/>
    <property type="match status" value="1"/>
</dbReference>
<feature type="domain" description="Choice-of-anchor I" evidence="3">
    <location>
        <begin position="51"/>
        <end position="352"/>
    </location>
</feature>